<name>A0A7I8KY11_SPIIN</name>
<reference evidence="1" key="1">
    <citation type="submission" date="2020-02" db="EMBL/GenBank/DDBJ databases">
        <authorList>
            <person name="Scholz U."/>
            <person name="Mascher M."/>
            <person name="Fiebig A."/>
        </authorList>
    </citation>
    <scope>NUCLEOTIDE SEQUENCE</scope>
</reference>
<dbReference type="Proteomes" id="UP000663760">
    <property type="component" value="Chromosome 9"/>
</dbReference>
<gene>
    <name evidence="1" type="ORF">SI8410_09013328</name>
</gene>
<accession>A0A7I8KY11</accession>
<evidence type="ECO:0000313" key="2">
    <source>
        <dbReference type="Proteomes" id="UP000663760"/>
    </source>
</evidence>
<organism evidence="1 2">
    <name type="scientific">Spirodela intermedia</name>
    <name type="common">Intermediate duckweed</name>
    <dbReference type="NCBI Taxonomy" id="51605"/>
    <lineage>
        <taxon>Eukaryota</taxon>
        <taxon>Viridiplantae</taxon>
        <taxon>Streptophyta</taxon>
        <taxon>Embryophyta</taxon>
        <taxon>Tracheophyta</taxon>
        <taxon>Spermatophyta</taxon>
        <taxon>Magnoliopsida</taxon>
        <taxon>Liliopsida</taxon>
        <taxon>Araceae</taxon>
        <taxon>Lemnoideae</taxon>
        <taxon>Spirodela</taxon>
    </lineage>
</organism>
<dbReference type="OrthoDB" id="10255522at2759"/>
<dbReference type="EMBL" id="LR746272">
    <property type="protein sequence ID" value="CAA7402650.1"/>
    <property type="molecule type" value="Genomic_DNA"/>
</dbReference>
<dbReference type="AlphaFoldDB" id="A0A7I8KY11"/>
<evidence type="ECO:0000313" key="1">
    <source>
        <dbReference type="EMBL" id="CAA7402650.1"/>
    </source>
</evidence>
<proteinExistence type="predicted"/>
<keyword evidence="2" id="KW-1185">Reference proteome</keyword>
<sequence>MFNLSPFHPFCLGAGSAQDPNKGAEKEANFLSLEKKLKEASAKDPQGDSGGIECRKLKEHSWTLSSRINLVEGDLRKVKELVQLVMESLGRAFDYLEIKVEGDCRHIHTHISDCSNDVTLMKRWIKVLVHSEEGLKVEKTELTMRLNYKESSPC</sequence>
<protein>
    <submittedName>
        <fullName evidence="1">Uncharacterized protein</fullName>
    </submittedName>
</protein>